<dbReference type="RefSeq" id="WP_249298352.1">
    <property type="nucleotide sequence ID" value="NZ_JACRSX010000018.1"/>
</dbReference>
<organism evidence="1 2">
    <name type="scientific">Jutongia huaianensis</name>
    <dbReference type="NCBI Taxonomy" id="2763668"/>
    <lineage>
        <taxon>Bacteria</taxon>
        <taxon>Bacillati</taxon>
        <taxon>Bacillota</taxon>
        <taxon>Clostridia</taxon>
        <taxon>Lachnospirales</taxon>
        <taxon>Lachnospiraceae</taxon>
        <taxon>Jutongia</taxon>
    </lineage>
</organism>
<sequence>MKKIDSLGLRMCAYQAALFQMSKKSEECSSKIFIRRFMNSELAKRMDNVGFAFESLDVSDAIKEIEEQYGASSYGVNKFDGEELYWIGYIYRYWSYISDKSSKQIYKLIKPEQLRKLYYPYHSMDPLQAIERITEELEPGTNVDISDISKGVIALRKVRRRVAGKQP</sequence>
<evidence type="ECO:0000313" key="1">
    <source>
        <dbReference type="EMBL" id="MBC8563227.1"/>
    </source>
</evidence>
<dbReference type="EMBL" id="JACRSX010000018">
    <property type="protein sequence ID" value="MBC8563227.1"/>
    <property type="molecule type" value="Genomic_DNA"/>
</dbReference>
<accession>A0ABR7N591</accession>
<evidence type="ECO:0000313" key="2">
    <source>
        <dbReference type="Proteomes" id="UP000606193"/>
    </source>
</evidence>
<comment type="caution">
    <text evidence="1">The sequence shown here is derived from an EMBL/GenBank/DDBJ whole genome shotgun (WGS) entry which is preliminary data.</text>
</comment>
<gene>
    <name evidence="1" type="ORF">H8704_11440</name>
</gene>
<reference evidence="1 2" key="1">
    <citation type="submission" date="2020-08" db="EMBL/GenBank/DDBJ databases">
        <title>Genome public.</title>
        <authorList>
            <person name="Liu C."/>
            <person name="Sun Q."/>
        </authorList>
    </citation>
    <scope>NUCLEOTIDE SEQUENCE [LARGE SCALE GENOMIC DNA]</scope>
    <source>
        <strain evidence="1 2">NSJ-37</strain>
    </source>
</reference>
<name>A0ABR7N591_9FIRM</name>
<proteinExistence type="predicted"/>
<keyword evidence="2" id="KW-1185">Reference proteome</keyword>
<protein>
    <submittedName>
        <fullName evidence="1">Antitoxin</fullName>
    </submittedName>
</protein>
<dbReference type="Proteomes" id="UP000606193">
    <property type="component" value="Unassembled WGS sequence"/>
</dbReference>